<feature type="compositionally biased region" description="Low complexity" evidence="10">
    <location>
        <begin position="65"/>
        <end position="76"/>
    </location>
</feature>
<comment type="similarity">
    <text evidence="2">Belongs to the SF3A2 family.</text>
</comment>
<dbReference type="Pfam" id="PF16835">
    <property type="entry name" value="SF3A2"/>
    <property type="match status" value="1"/>
</dbReference>
<dbReference type="GO" id="GO:0005686">
    <property type="term" value="C:U2 snRNP"/>
    <property type="evidence" value="ECO:0007669"/>
    <property type="project" value="TreeGrafter"/>
</dbReference>
<evidence type="ECO:0000256" key="9">
    <source>
        <dbReference type="ARBA" id="ARBA00023242"/>
    </source>
</evidence>
<dbReference type="InterPro" id="IPR000690">
    <property type="entry name" value="Matrin/U1-C_Znf_C2H2"/>
</dbReference>
<dbReference type="InterPro" id="IPR000626">
    <property type="entry name" value="Ubiquitin-like_dom"/>
</dbReference>
<feature type="compositionally biased region" description="Gly residues" evidence="10">
    <location>
        <begin position="347"/>
        <end position="357"/>
    </location>
</feature>
<dbReference type="SUPFAM" id="SSF54236">
    <property type="entry name" value="Ubiquitin-like"/>
    <property type="match status" value="1"/>
</dbReference>
<dbReference type="InterPro" id="IPR029071">
    <property type="entry name" value="Ubiquitin-like_domsf"/>
</dbReference>
<accession>A0A4D9D479</accession>
<feature type="compositionally biased region" description="Polar residues" evidence="10">
    <location>
        <begin position="364"/>
        <end position="376"/>
    </location>
</feature>
<dbReference type="SMART" id="SM00451">
    <property type="entry name" value="ZnF_U1"/>
    <property type="match status" value="1"/>
</dbReference>
<evidence type="ECO:0000313" key="13">
    <source>
        <dbReference type="EMBL" id="TFJ86342.1"/>
    </source>
</evidence>
<organism evidence="13 14">
    <name type="scientific">Nannochloropsis salina CCMP1776</name>
    <dbReference type="NCBI Taxonomy" id="1027361"/>
    <lineage>
        <taxon>Eukaryota</taxon>
        <taxon>Sar</taxon>
        <taxon>Stramenopiles</taxon>
        <taxon>Ochrophyta</taxon>
        <taxon>Eustigmatophyceae</taxon>
        <taxon>Eustigmatales</taxon>
        <taxon>Monodopsidaceae</taxon>
        <taxon>Microchloropsis</taxon>
        <taxon>Microchloropsis salina</taxon>
    </lineage>
</organism>
<keyword evidence="7" id="KW-0862">Zinc</keyword>
<feature type="domain" description="Matrin-type" evidence="12">
    <location>
        <begin position="180"/>
        <end position="210"/>
    </location>
</feature>
<dbReference type="PROSITE" id="PS50053">
    <property type="entry name" value="UBIQUITIN_2"/>
    <property type="match status" value="1"/>
</dbReference>
<dbReference type="Gene3D" id="3.30.160.60">
    <property type="entry name" value="Classic Zinc Finger"/>
    <property type="match status" value="1"/>
</dbReference>
<feature type="domain" description="Ubiquitin-like" evidence="11">
    <location>
        <begin position="85"/>
        <end position="126"/>
    </location>
</feature>
<keyword evidence="4" id="KW-0479">Metal-binding</keyword>
<comment type="caution">
    <text evidence="13">The sequence shown here is derived from an EMBL/GenBank/DDBJ whole genome shotgun (WGS) entry which is preliminary data.</text>
</comment>
<dbReference type="GO" id="GO:0008270">
    <property type="term" value="F:zinc ion binding"/>
    <property type="evidence" value="ECO:0007669"/>
    <property type="project" value="UniProtKB-KW"/>
</dbReference>
<dbReference type="PANTHER" id="PTHR23205">
    <property type="entry name" value="SPLICING FACTOR 3A SUBUNIT 2"/>
    <property type="match status" value="1"/>
</dbReference>
<dbReference type="Gene3D" id="3.10.20.90">
    <property type="entry name" value="Phosphatidylinositol 3-kinase Catalytic Subunit, Chain A, domain 1"/>
    <property type="match status" value="1"/>
</dbReference>
<feature type="compositionally biased region" description="Polar residues" evidence="10">
    <location>
        <begin position="399"/>
        <end position="408"/>
    </location>
</feature>
<dbReference type="AlphaFoldDB" id="A0A4D9D479"/>
<evidence type="ECO:0000256" key="1">
    <source>
        <dbReference type="ARBA" id="ARBA00004123"/>
    </source>
</evidence>
<dbReference type="GO" id="GO:0071004">
    <property type="term" value="C:U2-type prespliceosome"/>
    <property type="evidence" value="ECO:0007669"/>
    <property type="project" value="TreeGrafter"/>
</dbReference>
<evidence type="ECO:0000256" key="6">
    <source>
        <dbReference type="ARBA" id="ARBA00022771"/>
    </source>
</evidence>
<evidence type="ECO:0000259" key="12">
    <source>
        <dbReference type="PROSITE" id="PS50171"/>
    </source>
</evidence>
<dbReference type="PROSITE" id="PS50171">
    <property type="entry name" value="ZF_MATRIN"/>
    <property type="match status" value="1"/>
</dbReference>
<evidence type="ECO:0000256" key="2">
    <source>
        <dbReference type="ARBA" id="ARBA00008995"/>
    </source>
</evidence>
<keyword evidence="14" id="KW-1185">Reference proteome</keyword>
<evidence type="ECO:0000256" key="4">
    <source>
        <dbReference type="ARBA" id="ARBA00022723"/>
    </source>
</evidence>
<evidence type="ECO:0000256" key="10">
    <source>
        <dbReference type="SAM" id="MobiDB-lite"/>
    </source>
</evidence>
<evidence type="ECO:0000313" key="14">
    <source>
        <dbReference type="Proteomes" id="UP000355283"/>
    </source>
</evidence>
<evidence type="ECO:0000256" key="7">
    <source>
        <dbReference type="ARBA" id="ARBA00022833"/>
    </source>
</evidence>
<dbReference type="Proteomes" id="UP000355283">
    <property type="component" value="Unassembled WGS sequence"/>
</dbReference>
<dbReference type="InterPro" id="IPR031781">
    <property type="entry name" value="SF3A2_dom"/>
</dbReference>
<dbReference type="SUPFAM" id="SSF57667">
    <property type="entry name" value="beta-beta-alpha zinc fingers"/>
    <property type="match status" value="1"/>
</dbReference>
<comment type="subcellular location">
    <subcellularLocation>
        <location evidence="1">Nucleus</location>
    </subcellularLocation>
</comment>
<dbReference type="InterPro" id="IPR036236">
    <property type="entry name" value="Znf_C2H2_sf"/>
</dbReference>
<dbReference type="EMBL" id="SDOX01000009">
    <property type="protein sequence ID" value="TFJ86342.1"/>
    <property type="molecule type" value="Genomic_DNA"/>
</dbReference>
<evidence type="ECO:0000256" key="5">
    <source>
        <dbReference type="ARBA" id="ARBA00022728"/>
    </source>
</evidence>
<evidence type="ECO:0000256" key="3">
    <source>
        <dbReference type="ARBA" id="ARBA00022664"/>
    </source>
</evidence>
<keyword evidence="5" id="KW-0747">Spliceosome</keyword>
<dbReference type="PANTHER" id="PTHR23205:SF0">
    <property type="entry name" value="SPLICING FACTOR 3A SUBUNIT 2"/>
    <property type="match status" value="1"/>
</dbReference>
<feature type="compositionally biased region" description="Pro residues" evidence="10">
    <location>
        <begin position="424"/>
        <end position="438"/>
    </location>
</feature>
<dbReference type="InterPro" id="IPR052092">
    <property type="entry name" value="SF3A2"/>
</dbReference>
<feature type="region of interest" description="Disordered" evidence="10">
    <location>
        <begin position="50"/>
        <end position="76"/>
    </location>
</feature>
<keyword evidence="9" id="KW-0539">Nucleus</keyword>
<reference evidence="13 14" key="1">
    <citation type="submission" date="2019-01" db="EMBL/GenBank/DDBJ databases">
        <title>Nuclear Genome Assembly of the Microalgal Biofuel strain Nannochloropsis salina CCMP1776.</title>
        <authorList>
            <person name="Hovde B."/>
        </authorList>
    </citation>
    <scope>NUCLEOTIDE SEQUENCE [LARGE SCALE GENOMIC DNA]</scope>
    <source>
        <strain evidence="13 14">CCMP1776</strain>
    </source>
</reference>
<dbReference type="Pfam" id="PF12874">
    <property type="entry name" value="zf-met"/>
    <property type="match status" value="1"/>
</dbReference>
<keyword evidence="8" id="KW-0508">mRNA splicing</keyword>
<dbReference type="Gene3D" id="2.60.40.2690">
    <property type="match status" value="1"/>
</dbReference>
<protein>
    <recommendedName>
        <fullName evidence="15">Matrin-type domain-containing protein</fullName>
    </recommendedName>
</protein>
<dbReference type="GO" id="GO:0000245">
    <property type="term" value="P:spliceosomal complex assembly"/>
    <property type="evidence" value="ECO:0007669"/>
    <property type="project" value="TreeGrafter"/>
</dbReference>
<evidence type="ECO:0008006" key="15">
    <source>
        <dbReference type="Google" id="ProtNLM"/>
    </source>
</evidence>
<dbReference type="GO" id="GO:0071013">
    <property type="term" value="C:catalytic step 2 spliceosome"/>
    <property type="evidence" value="ECO:0007669"/>
    <property type="project" value="TreeGrafter"/>
</dbReference>
<sequence>MQLFVVLPAVAFTGKSRTVSLEAGPPESTTIGDLKKAIQVRSAQAYKSDVRDSSTFRPSLRLGTRNRNASSNNGSAVDNKECLGGIPAALQRLTLGGRHLRDDQTLADCVINGCETLHLVLPLPGGIDFQHRDGSRFGGGGQMSESLANADRRERLRKLALETIDLNKDPYFMRNHLGSYECKLCLTLHNNEGNYLAHTQGKRHQENLARRAAREAKEQQYRPNKPTMVAARRMMKIGRPGYKVTKARDLSTRQRSLIFEIDYPQAEEDVQPRHRFMSAFEQRVESTKEREWQYLLFACEPYETIGFKIPNVEIDKGEGRFLSQWDPKARKFLLQLYFRERGEGEAGRGTSGEGGRGTPMPVASPQNGSSNYQQGFGQEGRMQFEERRTQLPPPPPPQHYQSQQSLGSFGQRHGHAAGYGYGGGPPPPPPPPPRHGGY</sequence>
<name>A0A4D9D479_9STRA</name>
<dbReference type="InterPro" id="IPR003604">
    <property type="entry name" value="Matrin/U1-like-C_Znf_C2H2"/>
</dbReference>
<gene>
    <name evidence="13" type="ORF">NSK_002550</name>
</gene>
<evidence type="ECO:0000256" key="8">
    <source>
        <dbReference type="ARBA" id="ARBA00023187"/>
    </source>
</evidence>
<proteinExistence type="inferred from homology"/>
<dbReference type="Pfam" id="PF00240">
    <property type="entry name" value="ubiquitin"/>
    <property type="match status" value="1"/>
</dbReference>
<dbReference type="InterPro" id="IPR013087">
    <property type="entry name" value="Znf_C2H2_type"/>
</dbReference>
<dbReference type="GO" id="GO:0003676">
    <property type="term" value="F:nucleic acid binding"/>
    <property type="evidence" value="ECO:0007669"/>
    <property type="project" value="InterPro"/>
</dbReference>
<evidence type="ECO:0000259" key="11">
    <source>
        <dbReference type="PROSITE" id="PS50053"/>
    </source>
</evidence>
<dbReference type="SMART" id="SM01050">
    <property type="entry name" value="CactinC_cactus"/>
    <property type="match status" value="1"/>
</dbReference>
<dbReference type="OrthoDB" id="10250970at2759"/>
<feature type="region of interest" description="Disordered" evidence="10">
    <location>
        <begin position="343"/>
        <end position="438"/>
    </location>
</feature>
<keyword evidence="6" id="KW-0863">Zinc-finger</keyword>
<keyword evidence="3" id="KW-0507">mRNA processing</keyword>